<dbReference type="RefSeq" id="WP_190193593.1">
    <property type="nucleotide sequence ID" value="NZ_BMVU01000041.1"/>
</dbReference>
<dbReference type="AlphaFoldDB" id="A0A918NVN1"/>
<proteinExistence type="predicted"/>
<sequence length="51" mass="5214">MRDGSGPSAAAAATGVPRTAQAEAAFTLYIAAALFDLDGTLIDSEPRSQEM</sequence>
<dbReference type="InterPro" id="IPR036412">
    <property type="entry name" value="HAD-like_sf"/>
</dbReference>
<dbReference type="Proteomes" id="UP000619244">
    <property type="component" value="Unassembled WGS sequence"/>
</dbReference>
<reference evidence="1" key="1">
    <citation type="journal article" date="2014" name="Int. J. Syst. Evol. Microbiol.">
        <title>Complete genome sequence of Corynebacterium casei LMG S-19264T (=DSM 44701T), isolated from a smear-ripened cheese.</title>
        <authorList>
            <consortium name="US DOE Joint Genome Institute (JGI-PGF)"/>
            <person name="Walter F."/>
            <person name="Albersmeier A."/>
            <person name="Kalinowski J."/>
            <person name="Ruckert C."/>
        </authorList>
    </citation>
    <scope>NUCLEOTIDE SEQUENCE</scope>
    <source>
        <strain evidence="1">JCM 4790</strain>
    </source>
</reference>
<protein>
    <recommendedName>
        <fullName evidence="3">Hydrolase</fullName>
    </recommendedName>
</protein>
<organism evidence="1 2">
    <name type="scientific">Streptomyces minutiscleroticus</name>
    <dbReference type="NCBI Taxonomy" id="68238"/>
    <lineage>
        <taxon>Bacteria</taxon>
        <taxon>Bacillati</taxon>
        <taxon>Actinomycetota</taxon>
        <taxon>Actinomycetes</taxon>
        <taxon>Kitasatosporales</taxon>
        <taxon>Streptomycetaceae</taxon>
        <taxon>Streptomyces</taxon>
    </lineage>
</organism>
<dbReference type="SUPFAM" id="SSF56784">
    <property type="entry name" value="HAD-like"/>
    <property type="match status" value="1"/>
</dbReference>
<dbReference type="EMBL" id="BMVU01000041">
    <property type="protein sequence ID" value="GGX99425.1"/>
    <property type="molecule type" value="Genomic_DNA"/>
</dbReference>
<evidence type="ECO:0008006" key="3">
    <source>
        <dbReference type="Google" id="ProtNLM"/>
    </source>
</evidence>
<evidence type="ECO:0000313" key="2">
    <source>
        <dbReference type="Proteomes" id="UP000619244"/>
    </source>
</evidence>
<evidence type="ECO:0000313" key="1">
    <source>
        <dbReference type="EMBL" id="GGX99425.1"/>
    </source>
</evidence>
<gene>
    <name evidence="1" type="ORF">GCM10010358_61380</name>
</gene>
<reference evidence="1" key="2">
    <citation type="submission" date="2020-09" db="EMBL/GenBank/DDBJ databases">
        <authorList>
            <person name="Sun Q."/>
            <person name="Ohkuma M."/>
        </authorList>
    </citation>
    <scope>NUCLEOTIDE SEQUENCE</scope>
    <source>
        <strain evidence="1">JCM 4790</strain>
    </source>
</reference>
<name>A0A918NVN1_9ACTN</name>
<keyword evidence="2" id="KW-1185">Reference proteome</keyword>
<accession>A0A918NVN1</accession>
<comment type="caution">
    <text evidence="1">The sequence shown here is derived from an EMBL/GenBank/DDBJ whole genome shotgun (WGS) entry which is preliminary data.</text>
</comment>